<feature type="transmembrane region" description="Helical" evidence="10">
    <location>
        <begin position="65"/>
        <end position="84"/>
    </location>
</feature>
<feature type="transmembrane region" description="Helical" evidence="10">
    <location>
        <begin position="6"/>
        <end position="28"/>
    </location>
</feature>
<dbReference type="GO" id="GO:0009425">
    <property type="term" value="C:bacterial-type flagellum basal body"/>
    <property type="evidence" value="ECO:0007669"/>
    <property type="project" value="UniProtKB-SubCell"/>
</dbReference>
<dbReference type="GO" id="GO:0044780">
    <property type="term" value="P:bacterial-type flagellum assembly"/>
    <property type="evidence" value="ECO:0007669"/>
    <property type="project" value="UniProtKB-UniRule"/>
</dbReference>
<comment type="function">
    <text evidence="1 10">Role in flagellar biosynthesis.</text>
</comment>
<dbReference type="OrthoDB" id="9797790at2"/>
<dbReference type="InterPro" id="IPR006303">
    <property type="entry name" value="FliR"/>
</dbReference>
<evidence type="ECO:0000256" key="6">
    <source>
        <dbReference type="ARBA" id="ARBA00022989"/>
    </source>
</evidence>
<feature type="transmembrane region" description="Helical" evidence="10">
    <location>
        <begin position="220"/>
        <end position="240"/>
    </location>
</feature>
<dbReference type="Pfam" id="PF01311">
    <property type="entry name" value="Bac_export_1"/>
    <property type="match status" value="1"/>
</dbReference>
<keyword evidence="5 10" id="KW-0812">Transmembrane</keyword>
<keyword evidence="11" id="KW-0969">Cilium</keyword>
<proteinExistence type="inferred from homology"/>
<evidence type="ECO:0000313" key="12">
    <source>
        <dbReference type="Proteomes" id="UP000293296"/>
    </source>
</evidence>
<feature type="transmembrane region" description="Helical" evidence="10">
    <location>
        <begin position="162"/>
        <end position="184"/>
    </location>
</feature>
<evidence type="ECO:0000256" key="3">
    <source>
        <dbReference type="ARBA" id="ARBA00021717"/>
    </source>
</evidence>
<keyword evidence="11" id="KW-0282">Flagellum</keyword>
<feature type="transmembrane region" description="Helical" evidence="10">
    <location>
        <begin position="35"/>
        <end position="53"/>
    </location>
</feature>
<keyword evidence="8 10" id="KW-0975">Bacterial flagellum</keyword>
<comment type="similarity">
    <text evidence="2 10">Belongs to the FliR/MopE/SpaR family.</text>
</comment>
<dbReference type="KEGG" id="dcb:C3Y92_11495"/>
<sequence>MDLFHFNPATVFSFLLTFMRLSVVVFMLPFYGATLIPNVVKASFCLVLSMALWPRLAFVGTALPASPWTIGLMFLGEVLIGLILDILVRLLFSAAQAAGAIMGFSMGFSLMNSVDPMTGASESGLGHLMSQVATMLFLCLNGHLFLLSALAQSFEMVPPGGLLINAAVGEHLIVFTGQLFVMAIKIAAPILASIFLVDLALALVARAAPQMNVLFIGFPLKVSVGFLFMTMVFAAMTVVIENFLLDLEPMFRLVLKASS</sequence>
<dbReference type="EMBL" id="CP026538">
    <property type="protein sequence ID" value="QAZ67810.1"/>
    <property type="molecule type" value="Genomic_DNA"/>
</dbReference>
<reference evidence="11 12" key="1">
    <citation type="submission" date="2018-02" db="EMBL/GenBank/DDBJ databases">
        <title>Genome sequence of Desulfovibrio carbinolicus DSM 3852.</title>
        <authorList>
            <person name="Wilbanks E."/>
            <person name="Skennerton C.T."/>
            <person name="Orphan V.J."/>
        </authorList>
    </citation>
    <scope>NUCLEOTIDE SEQUENCE [LARGE SCALE GENOMIC DNA]</scope>
    <source>
        <strain evidence="11 12">DSM 3852</strain>
    </source>
</reference>
<evidence type="ECO:0000256" key="1">
    <source>
        <dbReference type="ARBA" id="ARBA00002578"/>
    </source>
</evidence>
<evidence type="ECO:0000256" key="4">
    <source>
        <dbReference type="ARBA" id="ARBA00022475"/>
    </source>
</evidence>
<keyword evidence="11" id="KW-0966">Cell projection</keyword>
<name>A0A4P6HP10_9BACT</name>
<keyword evidence="7 10" id="KW-0472">Membrane</keyword>
<evidence type="ECO:0000256" key="10">
    <source>
        <dbReference type="RuleBase" id="RU362071"/>
    </source>
</evidence>
<feature type="transmembrane region" description="Helical" evidence="10">
    <location>
        <begin position="91"/>
        <end position="111"/>
    </location>
</feature>
<dbReference type="GO" id="GO:0006605">
    <property type="term" value="P:protein targeting"/>
    <property type="evidence" value="ECO:0007669"/>
    <property type="project" value="UniProtKB-UniRule"/>
</dbReference>
<dbReference type="NCBIfam" id="TIGR01400">
    <property type="entry name" value="fliR"/>
    <property type="match status" value="1"/>
</dbReference>
<accession>A0A4P6HP10</accession>
<comment type="subcellular location">
    <subcellularLocation>
        <location evidence="10">Cell membrane</location>
        <topology evidence="10">Multi-pass membrane protein</topology>
    </subcellularLocation>
    <subcellularLocation>
        <location evidence="10">Bacterial flagellum basal body</location>
    </subcellularLocation>
</comment>
<feature type="transmembrane region" description="Helical" evidence="10">
    <location>
        <begin position="190"/>
        <end position="208"/>
    </location>
</feature>
<organism evidence="11 12">
    <name type="scientific">Solidesulfovibrio carbinolicus</name>
    <dbReference type="NCBI Taxonomy" id="296842"/>
    <lineage>
        <taxon>Bacteria</taxon>
        <taxon>Pseudomonadati</taxon>
        <taxon>Thermodesulfobacteriota</taxon>
        <taxon>Desulfovibrionia</taxon>
        <taxon>Desulfovibrionales</taxon>
        <taxon>Desulfovibrionaceae</taxon>
        <taxon>Solidesulfovibrio</taxon>
    </lineage>
</organism>
<protein>
    <recommendedName>
        <fullName evidence="3 9">Flagellar biosynthetic protein FliR</fullName>
    </recommendedName>
</protein>
<dbReference type="AlphaFoldDB" id="A0A4P6HP10"/>
<evidence type="ECO:0000256" key="7">
    <source>
        <dbReference type="ARBA" id="ARBA00023136"/>
    </source>
</evidence>
<feature type="transmembrane region" description="Helical" evidence="10">
    <location>
        <begin position="131"/>
        <end position="150"/>
    </location>
</feature>
<evidence type="ECO:0000256" key="9">
    <source>
        <dbReference type="NCBIfam" id="TIGR01400"/>
    </source>
</evidence>
<evidence type="ECO:0000256" key="5">
    <source>
        <dbReference type="ARBA" id="ARBA00022692"/>
    </source>
</evidence>
<dbReference type="PANTHER" id="PTHR30065">
    <property type="entry name" value="FLAGELLAR BIOSYNTHETIC PROTEIN FLIR"/>
    <property type="match status" value="1"/>
</dbReference>
<keyword evidence="12" id="KW-1185">Reference proteome</keyword>
<dbReference type="PANTHER" id="PTHR30065:SF1">
    <property type="entry name" value="SURFACE PRESENTATION OF ANTIGENS PROTEIN SPAR"/>
    <property type="match status" value="1"/>
</dbReference>
<dbReference type="RefSeq" id="WP_129352736.1">
    <property type="nucleotide sequence ID" value="NZ_CP026538.1"/>
</dbReference>
<gene>
    <name evidence="11" type="primary">fliR</name>
    <name evidence="11" type="ORF">C3Y92_11495</name>
</gene>
<dbReference type="PRINTS" id="PR00953">
    <property type="entry name" value="TYPE3IMRPROT"/>
</dbReference>
<dbReference type="GO" id="GO:0005886">
    <property type="term" value="C:plasma membrane"/>
    <property type="evidence" value="ECO:0007669"/>
    <property type="project" value="UniProtKB-SubCell"/>
</dbReference>
<evidence type="ECO:0000256" key="8">
    <source>
        <dbReference type="ARBA" id="ARBA00023143"/>
    </source>
</evidence>
<keyword evidence="4 10" id="KW-1003">Cell membrane</keyword>
<evidence type="ECO:0000256" key="2">
    <source>
        <dbReference type="ARBA" id="ARBA00009772"/>
    </source>
</evidence>
<dbReference type="Proteomes" id="UP000293296">
    <property type="component" value="Chromosome"/>
</dbReference>
<evidence type="ECO:0000313" key="11">
    <source>
        <dbReference type="EMBL" id="QAZ67810.1"/>
    </source>
</evidence>
<dbReference type="InterPro" id="IPR002010">
    <property type="entry name" value="T3SS_IM_R"/>
</dbReference>
<keyword evidence="6 10" id="KW-1133">Transmembrane helix</keyword>